<dbReference type="Proteomes" id="UP000663935">
    <property type="component" value="Chromosome"/>
</dbReference>
<dbReference type="InterPro" id="IPR036709">
    <property type="entry name" value="Autotransporte_beta_dom_sf"/>
</dbReference>
<accession>A0ABX7SVQ8</accession>
<gene>
    <name evidence="2" type="ORF">JL193_15170</name>
</gene>
<sequence length="175" mass="19850">MKKILLFAVLILSIQSYAQETKNKNLGKNEFKVNLAFLIAGYPEITYERLLSNETSFGITMGFSIDNSTNSENNTNYNFSLLPYYRIYFGNKPNAGFFIDGNLALYSQKQRHGDFFSEDKKGGTGFGFGFGIGKKYKTKKGWVGEFSFGLTRTLINKDKINLLYPRFGITVGKIF</sequence>
<evidence type="ECO:0000313" key="3">
    <source>
        <dbReference type="Proteomes" id="UP000663935"/>
    </source>
</evidence>
<feature type="chain" id="PRO_5047270565" evidence="1">
    <location>
        <begin position="19"/>
        <end position="175"/>
    </location>
</feature>
<dbReference type="SUPFAM" id="SSF103515">
    <property type="entry name" value="Autotransporter"/>
    <property type="match status" value="1"/>
</dbReference>
<proteinExistence type="predicted"/>
<name>A0ABX7SVQ8_9FLAO</name>
<dbReference type="InterPro" id="IPR021958">
    <property type="entry name" value="DUF3575"/>
</dbReference>
<organism evidence="2 3">
    <name type="scientific">Polaribacter batillariae</name>
    <dbReference type="NCBI Taxonomy" id="2808900"/>
    <lineage>
        <taxon>Bacteria</taxon>
        <taxon>Pseudomonadati</taxon>
        <taxon>Bacteroidota</taxon>
        <taxon>Flavobacteriia</taxon>
        <taxon>Flavobacteriales</taxon>
        <taxon>Flavobacteriaceae</taxon>
    </lineage>
</organism>
<feature type="signal peptide" evidence="1">
    <location>
        <begin position="1"/>
        <end position="18"/>
    </location>
</feature>
<evidence type="ECO:0000256" key="1">
    <source>
        <dbReference type="SAM" id="SignalP"/>
    </source>
</evidence>
<dbReference type="Pfam" id="PF12099">
    <property type="entry name" value="DUF3575"/>
    <property type="match status" value="1"/>
</dbReference>
<protein>
    <submittedName>
        <fullName evidence="2">DUF3575 domain-containing protein</fullName>
    </submittedName>
</protein>
<keyword evidence="3" id="KW-1185">Reference proteome</keyword>
<keyword evidence="1" id="KW-0732">Signal</keyword>
<evidence type="ECO:0000313" key="2">
    <source>
        <dbReference type="EMBL" id="QTD37413.1"/>
    </source>
</evidence>
<reference evidence="2 3" key="1">
    <citation type="submission" date="2021-03" db="EMBL/GenBank/DDBJ databases">
        <title>Complete genome of Polaribacter_sp.G4M1.</title>
        <authorList>
            <person name="Jeong S.W."/>
            <person name="Bae J.W."/>
        </authorList>
    </citation>
    <scope>NUCLEOTIDE SEQUENCE [LARGE SCALE GENOMIC DNA]</scope>
    <source>
        <strain evidence="2 3">G4M1</strain>
    </source>
</reference>
<dbReference type="RefSeq" id="WP_207971584.1">
    <property type="nucleotide sequence ID" value="NZ_CP071795.1"/>
</dbReference>
<dbReference type="EMBL" id="CP071795">
    <property type="protein sequence ID" value="QTD37413.1"/>
    <property type="molecule type" value="Genomic_DNA"/>
</dbReference>